<evidence type="ECO:0000313" key="1">
    <source>
        <dbReference type="EMBL" id="CAL5979546.1"/>
    </source>
</evidence>
<dbReference type="EMBL" id="CAXDID020000011">
    <property type="protein sequence ID" value="CAL5979546.1"/>
    <property type="molecule type" value="Genomic_DNA"/>
</dbReference>
<name>A0ABP1GUK9_9EUKA</name>
<comment type="caution">
    <text evidence="1">The sequence shown here is derived from an EMBL/GenBank/DDBJ whole genome shotgun (WGS) entry which is preliminary data.</text>
</comment>
<organism evidence="1 2">
    <name type="scientific">Hexamita inflata</name>
    <dbReference type="NCBI Taxonomy" id="28002"/>
    <lineage>
        <taxon>Eukaryota</taxon>
        <taxon>Metamonada</taxon>
        <taxon>Diplomonadida</taxon>
        <taxon>Hexamitidae</taxon>
        <taxon>Hexamitinae</taxon>
        <taxon>Hexamita</taxon>
    </lineage>
</organism>
<keyword evidence="2" id="KW-1185">Reference proteome</keyword>
<protein>
    <recommendedName>
        <fullName evidence="3">Major capsid protein</fullName>
    </recommendedName>
</protein>
<sequence>MSQDLNVIKANVQQIENLGDTVYVSTTSNGVSINQQTVVKRGSQAVNKNSIRSSGGDVFQWEIQNIQKSTVSTTASHIKYTMQFAIEMKTDKSNCGHYWMDRNFIYFQKLKYTGTGPNETISYEPVKVLCTTAMNSLFPIQEATIVYGNLQDTETNVFRNHQYQQIYLPEDFQTTMNDQWFEGKSFIIDEFVIPYDEASKVLLPSATAWGDAHKNAHVKKVDTKFYWVFYKEFRIPLNMLHRLFNFSNNFFTAALYRDNMQLQVKLQQYSMAKCFGTETLFDTTNTGICEFELILLNKNSERVQNQVQSKTVIVQNQIGIDVSPLATAVKDLQEKVVTIGHTSVNAISNALLQYDQTEADSTYLHQRFTPFKAATILKREQQRLDNIINASAGKQTDYTTQLQQQDFAFFSDFNIMRGDASTLFYTSNLVTLESFRKEILRSTNSIQQYDRGLSPAFYSYFDWLCKYAFTFTNLEMFSMDEPSHDVIRDGYNSSQNRIIMRYSIKEYRNGEPKELTTDTCLDMNKDFNTLQVLVYQFYDLQMKIDVKQGTLLLGENYIQSYSE</sequence>
<proteinExistence type="predicted"/>
<gene>
    <name evidence="1" type="ORF">HINF_LOCUS5693</name>
</gene>
<accession>A0ABP1GUK9</accession>
<evidence type="ECO:0008006" key="3">
    <source>
        <dbReference type="Google" id="ProtNLM"/>
    </source>
</evidence>
<evidence type="ECO:0000313" key="2">
    <source>
        <dbReference type="Proteomes" id="UP001642409"/>
    </source>
</evidence>
<reference evidence="1 2" key="1">
    <citation type="submission" date="2024-07" db="EMBL/GenBank/DDBJ databases">
        <authorList>
            <person name="Akdeniz Z."/>
        </authorList>
    </citation>
    <scope>NUCLEOTIDE SEQUENCE [LARGE SCALE GENOMIC DNA]</scope>
</reference>
<dbReference type="Proteomes" id="UP001642409">
    <property type="component" value="Unassembled WGS sequence"/>
</dbReference>